<dbReference type="Proteomes" id="UP000095287">
    <property type="component" value="Unplaced"/>
</dbReference>
<sequence>MDVPSDTKNKSSRTKFKIAATILILILAPTVPFIGSYSFCYYTTYEDTSKPHDTNAYVDKAFSSYERHLSYFNFELREWVFGARMVPSRELESERLNELVENAQAFQRKLSGFEDVDDVKNVALMQVVLDLKQNKSHSETMSAIKRYTKALSMKRTFVLQMFLVDYIYHPKKTRVAALKEALLQIDQKVDELKKQTHAQYHEPLDTFWSDLKRNTTPGILESCLSVDASAEGIVEEYRTIVDLHVSSCVPGGKQKPEFDYNLVFASTFFGTPILAIVMAIASAICYCCLFGTDSDVDQPAH</sequence>
<feature type="transmembrane region" description="Helical" evidence="2">
    <location>
        <begin position="262"/>
        <end position="289"/>
    </location>
</feature>
<evidence type="ECO:0000313" key="3">
    <source>
        <dbReference type="Proteomes" id="UP000095287"/>
    </source>
</evidence>
<keyword evidence="2" id="KW-0812">Transmembrane</keyword>
<keyword evidence="2" id="KW-0472">Membrane</keyword>
<feature type="transmembrane region" description="Helical" evidence="2">
    <location>
        <begin position="18"/>
        <end position="39"/>
    </location>
</feature>
<reference evidence="4" key="1">
    <citation type="submission" date="2016-11" db="UniProtKB">
        <authorList>
            <consortium name="WormBaseParasite"/>
        </authorList>
    </citation>
    <scope>IDENTIFICATION</scope>
</reference>
<protein>
    <submittedName>
        <fullName evidence="4">Transmembrane protein</fullName>
    </submittedName>
</protein>
<keyword evidence="3" id="KW-1185">Reference proteome</keyword>
<keyword evidence="1" id="KW-0175">Coiled coil</keyword>
<accession>A0A1I8ALJ7</accession>
<evidence type="ECO:0000256" key="1">
    <source>
        <dbReference type="SAM" id="Coils"/>
    </source>
</evidence>
<proteinExistence type="predicted"/>
<keyword evidence="2" id="KW-1133">Transmembrane helix</keyword>
<dbReference type="WBParaSite" id="L893_g6968.t1">
    <property type="protein sequence ID" value="L893_g6968.t1"/>
    <property type="gene ID" value="L893_g6968"/>
</dbReference>
<evidence type="ECO:0000256" key="2">
    <source>
        <dbReference type="SAM" id="Phobius"/>
    </source>
</evidence>
<name>A0A1I8ALJ7_9BILA</name>
<organism evidence="3 4">
    <name type="scientific">Steinernema glaseri</name>
    <dbReference type="NCBI Taxonomy" id="37863"/>
    <lineage>
        <taxon>Eukaryota</taxon>
        <taxon>Metazoa</taxon>
        <taxon>Ecdysozoa</taxon>
        <taxon>Nematoda</taxon>
        <taxon>Chromadorea</taxon>
        <taxon>Rhabditida</taxon>
        <taxon>Tylenchina</taxon>
        <taxon>Panagrolaimomorpha</taxon>
        <taxon>Strongyloidoidea</taxon>
        <taxon>Steinernematidae</taxon>
        <taxon>Steinernema</taxon>
    </lineage>
</organism>
<evidence type="ECO:0000313" key="4">
    <source>
        <dbReference type="WBParaSite" id="L893_g6968.t1"/>
    </source>
</evidence>
<feature type="coiled-coil region" evidence="1">
    <location>
        <begin position="89"/>
        <end position="116"/>
    </location>
</feature>
<dbReference type="AlphaFoldDB" id="A0A1I8ALJ7"/>